<dbReference type="Pfam" id="PF01370">
    <property type="entry name" value="Epimerase"/>
    <property type="match status" value="1"/>
</dbReference>
<feature type="domain" description="NAD-dependent epimerase/dehydratase" evidence="1">
    <location>
        <begin position="3"/>
        <end position="202"/>
    </location>
</feature>
<gene>
    <name evidence="2" type="ORF">SAMN05444959_102432</name>
</gene>
<evidence type="ECO:0000313" key="3">
    <source>
        <dbReference type="Proteomes" id="UP000198307"/>
    </source>
</evidence>
<dbReference type="InterPro" id="IPR036291">
    <property type="entry name" value="NAD(P)-bd_dom_sf"/>
</dbReference>
<dbReference type="Gene3D" id="3.40.50.720">
    <property type="entry name" value="NAD(P)-binding Rossmann-like Domain"/>
    <property type="match status" value="1"/>
</dbReference>
<proteinExistence type="predicted"/>
<dbReference type="RefSeq" id="WP_089343242.1">
    <property type="nucleotide sequence ID" value="NZ_CP067129.1"/>
</dbReference>
<dbReference type="InterPro" id="IPR001509">
    <property type="entry name" value="Epimerase_deHydtase"/>
</dbReference>
<dbReference type="OrthoDB" id="9814124at2"/>
<dbReference type="PANTHER" id="PTHR43245:SF55">
    <property type="entry name" value="NAD(P)-BINDING DOMAIN-CONTAINING PROTEIN"/>
    <property type="match status" value="1"/>
</dbReference>
<accession>A0A239PPR7</accession>
<name>A0A239PPR7_9RHOB</name>
<dbReference type="InterPro" id="IPR050177">
    <property type="entry name" value="Lipid_A_modif_metabolic_enz"/>
</dbReference>
<keyword evidence="3" id="KW-1185">Reference proteome</keyword>
<reference evidence="2 3" key="1">
    <citation type="submission" date="2017-07" db="EMBL/GenBank/DDBJ databases">
        <authorList>
            <person name="Sun Z.S."/>
            <person name="Albrecht U."/>
            <person name="Echele G."/>
            <person name="Lee C.C."/>
        </authorList>
    </citation>
    <scope>NUCLEOTIDE SEQUENCE [LARGE SCALE GENOMIC DNA]</scope>
    <source>
        <strain evidence="2 3">DSM 14827</strain>
    </source>
</reference>
<dbReference type="SUPFAM" id="SSF51735">
    <property type="entry name" value="NAD(P)-binding Rossmann-fold domains"/>
    <property type="match status" value="1"/>
</dbReference>
<dbReference type="CDD" id="cd08946">
    <property type="entry name" value="SDR_e"/>
    <property type="match status" value="1"/>
</dbReference>
<dbReference type="EMBL" id="FZQB01000002">
    <property type="protein sequence ID" value="SNT71912.1"/>
    <property type="molecule type" value="Genomic_DNA"/>
</dbReference>
<evidence type="ECO:0000313" key="2">
    <source>
        <dbReference type="EMBL" id="SNT71912.1"/>
    </source>
</evidence>
<dbReference type="AlphaFoldDB" id="A0A239PPR7"/>
<evidence type="ECO:0000259" key="1">
    <source>
        <dbReference type="Pfam" id="PF01370"/>
    </source>
</evidence>
<protein>
    <submittedName>
        <fullName evidence="2">Nucleoside-diphosphate-sugar epimerase</fullName>
    </submittedName>
</protein>
<dbReference type="PANTHER" id="PTHR43245">
    <property type="entry name" value="BIFUNCTIONAL POLYMYXIN RESISTANCE PROTEIN ARNA"/>
    <property type="match status" value="1"/>
</dbReference>
<organism evidence="2 3">
    <name type="scientific">Paracoccus seriniphilus</name>
    <dbReference type="NCBI Taxonomy" id="184748"/>
    <lineage>
        <taxon>Bacteria</taxon>
        <taxon>Pseudomonadati</taxon>
        <taxon>Pseudomonadota</taxon>
        <taxon>Alphaproteobacteria</taxon>
        <taxon>Rhodobacterales</taxon>
        <taxon>Paracoccaceae</taxon>
        <taxon>Paracoccus</taxon>
    </lineage>
</organism>
<sequence>MRIALTGASGFVGASVRPLLEQAGHVVTPLDRQHGYALGDRPDLRDHDALIHCAFAHQPGRFRGGEGNDPQAFITANQTGTRILFDQARLCGVRRILFLSSRAVHDGYPPGMFLTDDLPPRPDNLYGRVKADGETCLASSGGLLGTSIRATGLYGPGPRNKWRDLFSDYLRGRSITPRAGTELHVADLAAAMLLLLAHPAPPATVNASDLVLDRHDLLAEVARLSGCRHDLPRRADAASMRLAGCAALARLGWRPGGMSLLKQSLPQLMDATPHL</sequence>
<dbReference type="Proteomes" id="UP000198307">
    <property type="component" value="Unassembled WGS sequence"/>
</dbReference>